<dbReference type="PROSITE" id="PS50908">
    <property type="entry name" value="RWD"/>
    <property type="match status" value="1"/>
</dbReference>
<sequence>MPPTSPWGKKPQQVNTSSSGFPGLKPSKPNDPVTRSQYEEIQEDELIALASIYGDDFHRIETKTGAWKVKVAPEIYEPSLALRSVSKPRTTISLSFYAWSSPPPTQNCPLVEHQRRFQPPRRDTFKIQKIIETKPRELVAEEQAMIMEIVNACQETLDEAAEAKAAGLELPSLVEERAAHEAAAARLAEWQKGEDEKKKQLEHLEEERMLGSLVEDELKRQKAKAQETKRKSRPPPTVLPHSSLDNGSFSGKDDSLAFDQPVNLVDASGNPFRFQVVASKVCIRQGPASKCFTVRPVADLADAPTLVLKQIDVDSGAKDQNTFKRQLQALETELKSLKEIRHQNILDLYEFKVHRTTDEDPDSDSPWTVSVLIEYAEKGSLEEFLDIAGCLGVGKVRAWTIELLDALRFLHDHGIVHEDIHTGNVLLVREPGGEVRPKLADASFQKKLQNLSGKTQSKDMLAVAKSAYWFPPEIANINHPQYTQKTDIWDFGIIFLQMAFGLSVIKTYSSPTALASSLALSDSFNEFIVKLFKADPRKRPRAFELGSSEFLATDAELLDHQDMSASTSRLGSVSSLLPVTPRRQRHDSSNAYTGPFSRYREDFVEEGRLGKGGFGEVVKARKKLDGQIYAIKKIIQKSSASLTEVLKEVRLLSQLSHPSVVRYYNTWTEEVADTSETDEDTTTTEAATTEDSVSAMSPGTGPNIEFGVSTGGLDFMSSSGYPQIEFGYDDGSDAVEDSEEEDDDSTNPSNQDVQNGAKHHNNLRKTRSNSRYQRPFKTILYISMEYCEKRTLRDLIKRGLHKDSDEIWRLFRQILEGLVHIHGINVVHRDLKPENIFIDSTSSVKIGDFGLATSGQHATIDRNPAALQTISGGDMTRSIGTAFYVAPEISSSVGGGSYTSKVDMYSLGIIFFEMCYRPLIPGMDRTKVGAELRMKQPLLPKDFDPAQNAVQTDIILSLLNNNPKERPSGSELLHGGKLPMQMESETIRRALEGLSDSGSPYYHKMMSTLFSMPNKQAKDFAWDMSTVNHTASDLLLQGLVKQKLISIFRNHGAIETPRSVLFPRSRHYGTNAVQLLDANGTLLQLPYDLTLPHARSIAKHEPPVHRSFAFGPVFRDRQSGGQPQTFGEVDFDIVSPDTLDLALKEAEVIKVLDEIVTGFPALASTHMCFHINHSDLLNLIFDYCRIESSIRDAVADTLSKLNIREWTWQKIGAELRSPLIGASVTSVDDLQNFDFRDTPNKAFQKLKTIFEGTSTFEKASSAIAHLRDVIDYTKRFQVRSKIYISPLGSLKEKFCKGGVTFSCLYDKKIKDVFAAGGRYDSLIREHTHRAGTNLTDYHAVGFNLAWEKLARLPKPGPRGFLRKAEEEIHGIWTTKRCDVLVASHDAAILRTAGVDILQNLWTNEISAELAQDSRSPEDLLSKYRDEQHSWIVIIKQDSILKVKSMARKETPDIDIPTTQLLPWLKGEIRERDQRDGTQHRSKLQRHSSQQDAPGGVDREQEVRVLTAAQKSKKSNRRNIVEQAQSRSANLVHSFLDGPIAAVETTDHVMDLVRETRLSDPESWRKVTHAVPSAERRYIGEIHDMMSTMAHQNKDVTRNAFVYNFRTGMCIYYDLGA</sequence>
<dbReference type="SMART" id="SM00591">
    <property type="entry name" value="RWD"/>
    <property type="match status" value="1"/>
</dbReference>
<dbReference type="Gene3D" id="3.30.930.10">
    <property type="entry name" value="Bira Bifunctional Protein, Domain 2"/>
    <property type="match status" value="1"/>
</dbReference>
<dbReference type="SMART" id="SM00220">
    <property type="entry name" value="S_TKc"/>
    <property type="match status" value="2"/>
</dbReference>
<dbReference type="PANTHER" id="PTHR11042">
    <property type="entry name" value="EUKARYOTIC TRANSLATION INITIATION FACTOR 2-ALPHA KINASE EIF2-ALPHA KINASE -RELATED"/>
    <property type="match status" value="1"/>
</dbReference>
<evidence type="ECO:0000256" key="6">
    <source>
        <dbReference type="ARBA" id="ARBA00022840"/>
    </source>
</evidence>
<dbReference type="InterPro" id="IPR045864">
    <property type="entry name" value="aa-tRNA-synth_II/BPL/LPL"/>
</dbReference>
<organism evidence="16 17">
    <name type="scientific">Lachnellula subtilissima</name>
    <dbReference type="NCBI Taxonomy" id="602034"/>
    <lineage>
        <taxon>Eukaryota</taxon>
        <taxon>Fungi</taxon>
        <taxon>Dikarya</taxon>
        <taxon>Ascomycota</taxon>
        <taxon>Pezizomycotina</taxon>
        <taxon>Leotiomycetes</taxon>
        <taxon>Helotiales</taxon>
        <taxon>Lachnaceae</taxon>
        <taxon>Lachnellula</taxon>
    </lineage>
</organism>
<comment type="catalytic activity">
    <reaction evidence="8">
        <text>L-threonyl-[protein] + ATP = O-phospho-L-threonyl-[protein] + ADP + H(+)</text>
        <dbReference type="Rhea" id="RHEA:46608"/>
        <dbReference type="Rhea" id="RHEA-COMP:11060"/>
        <dbReference type="Rhea" id="RHEA-COMP:11605"/>
        <dbReference type="ChEBI" id="CHEBI:15378"/>
        <dbReference type="ChEBI" id="CHEBI:30013"/>
        <dbReference type="ChEBI" id="CHEBI:30616"/>
        <dbReference type="ChEBI" id="CHEBI:61977"/>
        <dbReference type="ChEBI" id="CHEBI:456216"/>
        <dbReference type="EC" id="2.7.11.1"/>
    </reaction>
</comment>
<dbReference type="InterPro" id="IPR011009">
    <property type="entry name" value="Kinase-like_dom_sf"/>
</dbReference>
<name>A0A8H8RL21_9HELO</name>
<feature type="region of interest" description="Disordered" evidence="13">
    <location>
        <begin position="726"/>
        <end position="769"/>
    </location>
</feature>
<keyword evidence="2" id="KW-0723">Serine/threonine-protein kinase</keyword>
<dbReference type="Pfam" id="PF12745">
    <property type="entry name" value="HGTP_anticodon2"/>
    <property type="match status" value="1"/>
</dbReference>
<feature type="region of interest" description="Disordered" evidence="13">
    <location>
        <begin position="212"/>
        <end position="252"/>
    </location>
</feature>
<dbReference type="PROSITE" id="PS50011">
    <property type="entry name" value="PROTEIN_KINASE_DOM"/>
    <property type="match status" value="2"/>
</dbReference>
<evidence type="ECO:0000256" key="9">
    <source>
        <dbReference type="ARBA" id="ARBA00048679"/>
    </source>
</evidence>
<dbReference type="PIRSF" id="PIRSF000660">
    <property type="entry name" value="Ser/Thr_PK_GCN2"/>
    <property type="match status" value="1"/>
</dbReference>
<comment type="similarity">
    <text evidence="7">Belongs to the protein kinase superfamily. Ser/Thr protein kinase family. GCN2 subfamily.</text>
</comment>
<evidence type="ECO:0000256" key="12">
    <source>
        <dbReference type="PROSITE-ProRule" id="PRU10141"/>
    </source>
</evidence>
<dbReference type="PROSITE" id="PS00107">
    <property type="entry name" value="PROTEIN_KINASE_ATP"/>
    <property type="match status" value="1"/>
</dbReference>
<feature type="binding site" evidence="11">
    <location>
        <begin position="609"/>
        <end position="617"/>
    </location>
    <ligand>
        <name>ATP</name>
        <dbReference type="ChEBI" id="CHEBI:30616"/>
    </ligand>
</feature>
<feature type="region of interest" description="Disordered" evidence="13">
    <location>
        <begin position="1"/>
        <end position="36"/>
    </location>
</feature>
<feature type="compositionally biased region" description="Acidic residues" evidence="13">
    <location>
        <begin position="727"/>
        <end position="745"/>
    </location>
</feature>
<evidence type="ECO:0000256" key="5">
    <source>
        <dbReference type="ARBA" id="ARBA00022777"/>
    </source>
</evidence>
<feature type="compositionally biased region" description="Acidic residues" evidence="13">
    <location>
        <begin position="672"/>
        <end position="682"/>
    </location>
</feature>
<feature type="region of interest" description="Disordered" evidence="13">
    <location>
        <begin position="672"/>
        <end position="708"/>
    </location>
</feature>
<dbReference type="SUPFAM" id="SSF56112">
    <property type="entry name" value="Protein kinase-like (PK-like)"/>
    <property type="match status" value="2"/>
</dbReference>
<keyword evidence="6 11" id="KW-0067">ATP-binding</keyword>
<dbReference type="EMBL" id="QGMJ01000442">
    <property type="protein sequence ID" value="TVY36295.1"/>
    <property type="molecule type" value="Genomic_DNA"/>
</dbReference>
<feature type="binding site" evidence="11">
    <location>
        <position position="632"/>
    </location>
    <ligand>
        <name>ATP</name>
        <dbReference type="ChEBI" id="CHEBI:30616"/>
    </ligand>
</feature>
<dbReference type="FunFam" id="3.40.50.800:FF:000009">
    <property type="entry name" value="Eukaryotic translation initiation factor 2-alpha kinase"/>
    <property type="match status" value="1"/>
</dbReference>
<dbReference type="InterPro" id="IPR036621">
    <property type="entry name" value="Anticodon-bd_dom_sf"/>
</dbReference>
<dbReference type="Gene3D" id="1.10.510.10">
    <property type="entry name" value="Transferase(Phosphotransferase) domain 1"/>
    <property type="match status" value="2"/>
</dbReference>
<keyword evidence="17" id="KW-1185">Reference proteome</keyword>
<dbReference type="FunFam" id="1.10.510.10:FF:000821">
    <property type="entry name" value="Serine/threonine-protein kinase gcn2"/>
    <property type="match status" value="1"/>
</dbReference>
<evidence type="ECO:0000259" key="14">
    <source>
        <dbReference type="PROSITE" id="PS50011"/>
    </source>
</evidence>
<feature type="compositionally biased region" description="Basic and acidic residues" evidence="13">
    <location>
        <begin position="216"/>
        <end position="229"/>
    </location>
</feature>
<dbReference type="GO" id="GO:0000077">
    <property type="term" value="P:DNA damage checkpoint signaling"/>
    <property type="evidence" value="ECO:0007669"/>
    <property type="project" value="InterPro"/>
</dbReference>
<proteinExistence type="inferred from homology"/>
<reference evidence="16 17" key="1">
    <citation type="submission" date="2018-05" db="EMBL/GenBank/DDBJ databases">
        <title>Genome sequencing and assembly of the regulated plant pathogen Lachnellula willkommii and related sister species for the development of diagnostic species identification markers.</title>
        <authorList>
            <person name="Giroux E."/>
            <person name="Bilodeau G."/>
        </authorList>
    </citation>
    <scope>NUCLEOTIDE SEQUENCE [LARGE SCALE GENOMIC DNA]</scope>
    <source>
        <strain evidence="16 17">CBS 197.66</strain>
    </source>
</reference>
<dbReference type="CDD" id="cd14012">
    <property type="entry name" value="PK_eIF2AK_GCN2_rpt1"/>
    <property type="match status" value="1"/>
</dbReference>
<protein>
    <recommendedName>
        <fullName evidence="1">non-specific serine/threonine protein kinase</fullName>
        <ecNumber evidence="1">2.7.11.1</ecNumber>
    </recommendedName>
</protein>
<evidence type="ECO:0000256" key="1">
    <source>
        <dbReference type="ARBA" id="ARBA00012513"/>
    </source>
</evidence>
<dbReference type="FunFam" id="3.30.200.20:FF:000379">
    <property type="entry name" value="eIF-2-alpha kinase GCN2"/>
    <property type="match status" value="1"/>
</dbReference>
<feature type="domain" description="Protein kinase" evidence="14">
    <location>
        <begin position="277"/>
        <end position="551"/>
    </location>
</feature>
<dbReference type="Gene3D" id="3.40.50.800">
    <property type="entry name" value="Anticodon-binding domain"/>
    <property type="match status" value="1"/>
</dbReference>
<dbReference type="FunFam" id="3.30.930.10:FF:000074">
    <property type="entry name" value="Serine/threonine-protein kinase gcn2"/>
    <property type="match status" value="1"/>
</dbReference>
<comment type="catalytic activity">
    <reaction evidence="9">
        <text>L-seryl-[protein] + ATP = O-phospho-L-seryl-[protein] + ADP + H(+)</text>
        <dbReference type="Rhea" id="RHEA:17989"/>
        <dbReference type="Rhea" id="RHEA-COMP:9863"/>
        <dbReference type="Rhea" id="RHEA-COMP:11604"/>
        <dbReference type="ChEBI" id="CHEBI:15378"/>
        <dbReference type="ChEBI" id="CHEBI:29999"/>
        <dbReference type="ChEBI" id="CHEBI:30616"/>
        <dbReference type="ChEBI" id="CHEBI:83421"/>
        <dbReference type="ChEBI" id="CHEBI:456216"/>
        <dbReference type="EC" id="2.7.11.1"/>
    </reaction>
</comment>
<dbReference type="Gene3D" id="3.10.110.10">
    <property type="entry name" value="Ubiquitin Conjugating Enzyme"/>
    <property type="match status" value="1"/>
</dbReference>
<dbReference type="InterPro" id="IPR050339">
    <property type="entry name" value="CC_SR_Kinase"/>
</dbReference>
<evidence type="ECO:0000256" key="11">
    <source>
        <dbReference type="PIRSR" id="PIRSR000660-2"/>
    </source>
</evidence>
<dbReference type="GO" id="GO:0005524">
    <property type="term" value="F:ATP binding"/>
    <property type="evidence" value="ECO:0007669"/>
    <property type="project" value="UniProtKB-UniRule"/>
</dbReference>
<dbReference type="InterPro" id="IPR041715">
    <property type="entry name" value="HisRS-like_core"/>
</dbReference>
<evidence type="ECO:0000256" key="10">
    <source>
        <dbReference type="PIRSR" id="PIRSR000660-1"/>
    </source>
</evidence>
<dbReference type="GO" id="GO:0005737">
    <property type="term" value="C:cytoplasm"/>
    <property type="evidence" value="ECO:0007669"/>
    <property type="project" value="TreeGrafter"/>
</dbReference>
<evidence type="ECO:0000256" key="7">
    <source>
        <dbReference type="ARBA" id="ARBA00037982"/>
    </source>
</evidence>
<feature type="domain" description="RWD" evidence="15">
    <location>
        <begin position="44"/>
        <end position="160"/>
    </location>
</feature>
<evidence type="ECO:0000256" key="3">
    <source>
        <dbReference type="ARBA" id="ARBA00022679"/>
    </source>
</evidence>
<dbReference type="SUPFAM" id="SSF55681">
    <property type="entry name" value="Class II aaRS and biotin synthetases"/>
    <property type="match status" value="1"/>
</dbReference>
<dbReference type="Pfam" id="PF05773">
    <property type="entry name" value="RWD"/>
    <property type="match status" value="1"/>
</dbReference>
<dbReference type="Pfam" id="PF13393">
    <property type="entry name" value="tRNA-synt_His"/>
    <property type="match status" value="1"/>
</dbReference>
<evidence type="ECO:0000313" key="17">
    <source>
        <dbReference type="Proteomes" id="UP000462212"/>
    </source>
</evidence>
<gene>
    <name evidence="16" type="primary">GCN2</name>
    <name evidence="16" type="ORF">LSUB1_G004510</name>
</gene>
<feature type="region of interest" description="Disordered" evidence="13">
    <location>
        <begin position="1472"/>
        <end position="1500"/>
    </location>
</feature>
<feature type="compositionally biased region" description="Low complexity" evidence="13">
    <location>
        <begin position="683"/>
        <end position="695"/>
    </location>
</feature>
<dbReference type="InterPro" id="IPR016255">
    <property type="entry name" value="Gcn2"/>
</dbReference>
<dbReference type="Gene3D" id="3.30.200.20">
    <property type="entry name" value="Phosphorylase Kinase, domain 1"/>
    <property type="match status" value="1"/>
</dbReference>
<feature type="binding site" evidence="12">
    <location>
        <position position="633"/>
    </location>
    <ligand>
        <name>ATP</name>
        <dbReference type="ChEBI" id="CHEBI:30616"/>
    </ligand>
</feature>
<feature type="active site" description="Proton acceptor" evidence="10">
    <location>
        <position position="830"/>
    </location>
</feature>
<dbReference type="InterPro" id="IPR024435">
    <property type="entry name" value="HisRS-related_dom"/>
</dbReference>
<dbReference type="Proteomes" id="UP000462212">
    <property type="component" value="Unassembled WGS sequence"/>
</dbReference>
<dbReference type="InterPro" id="IPR017441">
    <property type="entry name" value="Protein_kinase_ATP_BS"/>
</dbReference>
<dbReference type="InterPro" id="IPR006575">
    <property type="entry name" value="RWD_dom"/>
</dbReference>
<feature type="domain" description="Protein kinase" evidence="14">
    <location>
        <begin position="603"/>
        <end position="981"/>
    </location>
</feature>
<keyword evidence="4 11" id="KW-0547">Nucleotide-binding</keyword>
<dbReference type="InterPro" id="IPR016135">
    <property type="entry name" value="UBQ-conjugating_enzyme/RWD"/>
</dbReference>
<evidence type="ECO:0000256" key="2">
    <source>
        <dbReference type="ARBA" id="ARBA00022527"/>
    </source>
</evidence>
<comment type="caution">
    <text evidence="16">The sequence shown here is derived from an EMBL/GenBank/DDBJ whole genome shotgun (WGS) entry which is preliminary data.</text>
</comment>
<dbReference type="InterPro" id="IPR008271">
    <property type="entry name" value="Ser/Thr_kinase_AS"/>
</dbReference>
<evidence type="ECO:0000259" key="15">
    <source>
        <dbReference type="PROSITE" id="PS50908"/>
    </source>
</evidence>
<dbReference type="PROSITE" id="PS00108">
    <property type="entry name" value="PROTEIN_KINASE_ST"/>
    <property type="match status" value="1"/>
</dbReference>
<dbReference type="Pfam" id="PF00069">
    <property type="entry name" value="Pkinase"/>
    <property type="match status" value="3"/>
</dbReference>
<keyword evidence="3" id="KW-0808">Transferase</keyword>
<dbReference type="SUPFAM" id="SSF54495">
    <property type="entry name" value="UBC-like"/>
    <property type="match status" value="1"/>
</dbReference>
<dbReference type="InterPro" id="IPR000719">
    <property type="entry name" value="Prot_kinase_dom"/>
</dbReference>
<dbReference type="PANTHER" id="PTHR11042:SF136">
    <property type="entry name" value="EIF-2-ALPHA KINASE GCN2"/>
    <property type="match status" value="1"/>
</dbReference>
<keyword evidence="5 16" id="KW-0418">Kinase</keyword>
<evidence type="ECO:0000256" key="4">
    <source>
        <dbReference type="ARBA" id="ARBA00022741"/>
    </source>
</evidence>
<evidence type="ECO:0000256" key="8">
    <source>
        <dbReference type="ARBA" id="ARBA00047899"/>
    </source>
</evidence>
<feature type="compositionally biased region" description="Basic residues" evidence="13">
    <location>
        <begin position="757"/>
        <end position="768"/>
    </location>
</feature>
<dbReference type="GO" id="GO:0004694">
    <property type="term" value="F:eukaryotic translation initiation factor 2alpha kinase activity"/>
    <property type="evidence" value="ECO:0007669"/>
    <property type="project" value="InterPro"/>
</dbReference>
<dbReference type="GO" id="GO:0005634">
    <property type="term" value="C:nucleus"/>
    <property type="evidence" value="ECO:0007669"/>
    <property type="project" value="TreeGrafter"/>
</dbReference>
<evidence type="ECO:0000313" key="16">
    <source>
        <dbReference type="EMBL" id="TVY36295.1"/>
    </source>
</evidence>
<dbReference type="OrthoDB" id="341578at2759"/>
<dbReference type="CDD" id="cd14046">
    <property type="entry name" value="STKc_EIF2AK4_GCN2_rpt2"/>
    <property type="match status" value="1"/>
</dbReference>
<evidence type="ECO:0000256" key="13">
    <source>
        <dbReference type="SAM" id="MobiDB-lite"/>
    </source>
</evidence>
<dbReference type="EC" id="2.7.11.1" evidence="1"/>
<accession>A0A8H8RL21</accession>